<dbReference type="AlphaFoldDB" id="A0AAV7XT22"/>
<sequence>MAHRATARVQVPTKRRAESPPPLSPGSPSSDSLDLVVDARKEALSLTRASAVPHQNLNNNILKRSRHAPPPRRGLARGGLGLAKAAVVDADQEEAVALTKKQPFVVRRRLRTDDSDDRDVCFDLSVDANDHDDDDDDDDDGDLGGGDASAEDDIAASGSSGAENEDRDDEVKRKCRAPPSLSCGVFALLANEVRGCARRREGSRGQPGDGGVLGARWGIMPEHRAGSSHTPPRPAALGLCAQTAAPPAPALYTGVWAFSGVLCGTLPASSAPRVAHAAALLRAHSAQRTATAAMTPPISRGASRVLRPPRFYGAADLALMTTCPGGGKLFRMLADAADSEMSGGASASRPARPAPCPPYGLHCALEYFPFFISFENLFFEGWTKCRSALTSPSLPFPALSCSPPRRWAGYWARGVLYRGAGRAGQGR</sequence>
<feature type="compositionally biased region" description="Polar residues" evidence="1">
    <location>
        <begin position="53"/>
        <end position="62"/>
    </location>
</feature>
<accession>A0AAV7XT22</accession>
<name>A0AAV7XT22_9NEOP</name>
<evidence type="ECO:0000256" key="1">
    <source>
        <dbReference type="SAM" id="MobiDB-lite"/>
    </source>
</evidence>
<dbReference type="Proteomes" id="UP001075354">
    <property type="component" value="Chromosome 6"/>
</dbReference>
<keyword evidence="3" id="KW-1185">Reference proteome</keyword>
<dbReference type="EMBL" id="JAPTSV010000006">
    <property type="protein sequence ID" value="KAJ1526882.1"/>
    <property type="molecule type" value="Genomic_DNA"/>
</dbReference>
<gene>
    <name evidence="2" type="ORF">ONE63_008437</name>
</gene>
<proteinExistence type="predicted"/>
<organism evidence="2 3">
    <name type="scientific">Megalurothrips usitatus</name>
    <name type="common">bean blossom thrips</name>
    <dbReference type="NCBI Taxonomy" id="439358"/>
    <lineage>
        <taxon>Eukaryota</taxon>
        <taxon>Metazoa</taxon>
        <taxon>Ecdysozoa</taxon>
        <taxon>Arthropoda</taxon>
        <taxon>Hexapoda</taxon>
        <taxon>Insecta</taxon>
        <taxon>Pterygota</taxon>
        <taxon>Neoptera</taxon>
        <taxon>Paraneoptera</taxon>
        <taxon>Thysanoptera</taxon>
        <taxon>Terebrantia</taxon>
        <taxon>Thripoidea</taxon>
        <taxon>Thripidae</taxon>
        <taxon>Megalurothrips</taxon>
    </lineage>
</organism>
<evidence type="ECO:0000313" key="2">
    <source>
        <dbReference type="EMBL" id="KAJ1526882.1"/>
    </source>
</evidence>
<protein>
    <submittedName>
        <fullName evidence="2">Uncharacterized protein</fullName>
    </submittedName>
</protein>
<evidence type="ECO:0000313" key="3">
    <source>
        <dbReference type="Proteomes" id="UP001075354"/>
    </source>
</evidence>
<feature type="region of interest" description="Disordered" evidence="1">
    <location>
        <begin position="1"/>
        <end position="33"/>
    </location>
</feature>
<feature type="region of interest" description="Disordered" evidence="1">
    <location>
        <begin position="125"/>
        <end position="173"/>
    </location>
</feature>
<feature type="region of interest" description="Disordered" evidence="1">
    <location>
        <begin position="47"/>
        <end position="77"/>
    </location>
</feature>
<comment type="caution">
    <text evidence="2">The sequence shown here is derived from an EMBL/GenBank/DDBJ whole genome shotgun (WGS) entry which is preliminary data.</text>
</comment>
<feature type="compositionally biased region" description="Acidic residues" evidence="1">
    <location>
        <begin position="130"/>
        <end position="142"/>
    </location>
</feature>
<reference evidence="2" key="1">
    <citation type="submission" date="2022-12" db="EMBL/GenBank/DDBJ databases">
        <title>Chromosome-level genome assembly of the bean flower thrips Megalurothrips usitatus.</title>
        <authorList>
            <person name="Ma L."/>
            <person name="Liu Q."/>
            <person name="Li H."/>
            <person name="Cai W."/>
        </authorList>
    </citation>
    <scope>NUCLEOTIDE SEQUENCE</scope>
    <source>
        <strain evidence="2">Cailab_2022a</strain>
    </source>
</reference>